<protein>
    <recommendedName>
        <fullName evidence="3">DUF1636 domain-containing protein</fullName>
    </recommendedName>
</protein>
<sequence length="72" mass="7608">MTAACMQGCTRSVALSVRAPGKMAYLFGETGIADVVDIVTFIEMYSASPDGDLADARPLGQLRFKAIARIPA</sequence>
<reference evidence="1 2" key="1">
    <citation type="submission" date="2017-08" db="EMBL/GenBank/DDBJ databases">
        <title>Infants hospitalized years apart are colonized by the same room-sourced microbial strains.</title>
        <authorList>
            <person name="Brooks B."/>
            <person name="Olm M.R."/>
            <person name="Firek B.A."/>
            <person name="Baker R."/>
            <person name="Thomas B.C."/>
            <person name="Morowitz M.J."/>
            <person name="Banfield J.F."/>
        </authorList>
    </citation>
    <scope>NUCLEOTIDE SEQUENCE [LARGE SCALE GENOMIC DNA]</scope>
    <source>
        <strain evidence="1">S2_003_000_R2_11</strain>
    </source>
</reference>
<evidence type="ECO:0000313" key="2">
    <source>
        <dbReference type="Proteomes" id="UP000248975"/>
    </source>
</evidence>
<comment type="caution">
    <text evidence="1">The sequence shown here is derived from an EMBL/GenBank/DDBJ whole genome shotgun (WGS) entry which is preliminary data.</text>
</comment>
<dbReference type="EMBL" id="QFQS01000001">
    <property type="protein sequence ID" value="PZR00910.1"/>
    <property type="molecule type" value="Genomic_DNA"/>
</dbReference>
<proteinExistence type="predicted"/>
<evidence type="ECO:0008006" key="3">
    <source>
        <dbReference type="Google" id="ProtNLM"/>
    </source>
</evidence>
<dbReference type="Pfam" id="PF07845">
    <property type="entry name" value="DUF1636"/>
    <property type="match status" value="1"/>
</dbReference>
<dbReference type="InterPro" id="IPR012863">
    <property type="entry name" value="DUF1636"/>
</dbReference>
<name>A0A2W5SF80_CERSP</name>
<evidence type="ECO:0000313" key="1">
    <source>
        <dbReference type="EMBL" id="PZR00910.1"/>
    </source>
</evidence>
<accession>A0A2W5SF80</accession>
<organism evidence="1 2">
    <name type="scientific">Cereibacter sphaeroides</name>
    <name type="common">Rhodobacter sphaeroides</name>
    <dbReference type="NCBI Taxonomy" id="1063"/>
    <lineage>
        <taxon>Bacteria</taxon>
        <taxon>Pseudomonadati</taxon>
        <taxon>Pseudomonadota</taxon>
        <taxon>Alphaproteobacteria</taxon>
        <taxon>Rhodobacterales</taxon>
        <taxon>Paracoccaceae</taxon>
        <taxon>Cereibacter</taxon>
    </lineage>
</organism>
<dbReference type="Proteomes" id="UP000248975">
    <property type="component" value="Unassembled WGS sequence"/>
</dbReference>
<gene>
    <name evidence="1" type="ORF">DI533_01220</name>
</gene>
<dbReference type="AlphaFoldDB" id="A0A2W5SF80"/>